<dbReference type="EMBL" id="RCIY01000088">
    <property type="protein sequence ID" value="TGG78078.1"/>
    <property type="molecule type" value="Genomic_DNA"/>
</dbReference>
<dbReference type="GeneID" id="75181081"/>
<accession>A0A6C1CC44</accession>
<dbReference type="RefSeq" id="WP_031175310.1">
    <property type="nucleotide sequence ID" value="NZ_BBQG01000009.1"/>
</dbReference>
<gene>
    <name evidence="1" type="ORF">D8771_25845</name>
</gene>
<dbReference type="InterPro" id="IPR015330">
    <property type="entry name" value="DNA_primase/pol_bifunc_N"/>
</dbReference>
<dbReference type="Pfam" id="PF09250">
    <property type="entry name" value="Prim-Pol"/>
    <property type="match status" value="1"/>
</dbReference>
<dbReference type="SMART" id="SM00943">
    <property type="entry name" value="Prim-Pol"/>
    <property type="match status" value="1"/>
</dbReference>
<protein>
    <submittedName>
        <fullName evidence="1">DNA primase</fullName>
    </submittedName>
</protein>
<proteinExistence type="predicted"/>
<dbReference type="AlphaFoldDB" id="A0A6C1CC44"/>
<sequence>MGFTIGAISGLSGIREIRDLRPGARRREHAQVCTTVAEYTSLWGWDVVPGARAVRSGTRVTCSCGAGACPAPGDHPLDATLEVSAGATLDEATRAWAQVPGAAMLLPTGRAFDVLEVAGCAGRCALVRLERMGVPLGPVAETPHGRAWFLVAPGAAAELPELLYRMGWDDADLDLRGRGEGEHITAPPSDLAGLGAVHWLRPPTLETAGRPPQARLLLGTLAYVCHRSALARPRAAGDDAVAKDAEDNS</sequence>
<dbReference type="Proteomes" id="UP000298111">
    <property type="component" value="Unassembled WGS sequence"/>
</dbReference>
<evidence type="ECO:0000313" key="1">
    <source>
        <dbReference type="EMBL" id="TGG78078.1"/>
    </source>
</evidence>
<organism evidence="1 2">
    <name type="scientific">Streptomyces albus</name>
    <dbReference type="NCBI Taxonomy" id="1888"/>
    <lineage>
        <taxon>Bacteria</taxon>
        <taxon>Bacillati</taxon>
        <taxon>Actinomycetota</taxon>
        <taxon>Actinomycetes</taxon>
        <taxon>Kitasatosporales</taxon>
        <taxon>Streptomycetaceae</taxon>
        <taxon>Streptomyces</taxon>
    </lineage>
</organism>
<reference evidence="1 2" key="1">
    <citation type="submission" date="2018-10" db="EMBL/GenBank/DDBJ databases">
        <title>Isolation of pseudouridimycin from Streptomyces albus DSM 40763.</title>
        <authorList>
            <person name="Rosenqvist P."/>
            <person name="Metsae-Ketelae M."/>
            <person name="Virta P."/>
        </authorList>
    </citation>
    <scope>NUCLEOTIDE SEQUENCE [LARGE SCALE GENOMIC DNA]</scope>
    <source>
        <strain evidence="1 2">DSM 40763</strain>
    </source>
</reference>
<name>A0A6C1CC44_9ACTN</name>
<evidence type="ECO:0000313" key="2">
    <source>
        <dbReference type="Proteomes" id="UP000298111"/>
    </source>
</evidence>
<comment type="caution">
    <text evidence="1">The sequence shown here is derived from an EMBL/GenBank/DDBJ whole genome shotgun (WGS) entry which is preliminary data.</text>
</comment>